<sequence>MRCPSCQNQNPDGVKFCGECGLAFGARCAACGAPNPSSNKFCFECGGALGVAPEQPREPDLPSDERRHVTVLFSDVVGYTAMGENLDPEVVESVVGRIKQESVTIVARHGGMVNQFAGDEVLALFGILQAQEDDPVRAVRAAIELHRMVRELRSTLQQDLPQPLAMHTGIATGLVVTNQRDNRDGRFGIVGAAVNIGARLKAAAQPDDILVSPATRRMIAPFFETEALAEVAIKGKREPMVPHRVLRESETRSRFEAATQRGLSSYQTRASELAELRVHWDDACAGKGHLVLIAGEAGAGKSRILYELCAPLAADAVTVLQGNCRGQSRGTSYLPFVEALRGLLEITDEIPPQRLVSHIEARLSALDGALLPQMPQILHLLSLRSEAHRLPEQLAGDALVEAAAESLAAVLLAQAERRPVLLLLEDWHFADATSTATLRTLAARAEGARLLIVVTHRLEDTGDWPAEIRHRRIDLRAFDLDGTRELLCDLLDTAEVPGSLLAVIHERTGGNPFFIEELTRALLERGALVIEDGTAHLSAPWTELGLPNSVQAIIRSRFDHLPPPARRLVRLASVIGARSSYRILVHLYEKPAELPEALSALLDAQILDEVSGRAVAERRAQARTNSDREYVFRHALTRDVIYESLRIEPRKQLHGRVARAIEELYASRLDEQVHTLYHHFGRAESWREAVDYGRRAADRAVTLSQLDEARAILDQVLEWIPHLRGADGHEVAIDVLLRQEQVLESLGRREAQENVIARMYALMDVSGDDGRLADVATRQGDLHTSMGRYEAAENVLKQALARCEARGDQEAQARALRSLGFLRWNQGRLSDAVAFNQAALAIDEELGATSAQASDLANMGAVLRNAGDYERALACLERASELYEETAQPTRHALTRYSIANIARDRGDLEGAAREYRRACQRFTENRDHNMAARALAGMAGVHWERNEIEDSLLLYREAVDVSCNAGLGDAHAHALRILGERLCQVERHAEAVPYLLESAQILAKLGDRKGASALWESLAGMYEQHLDQPERALEAWERVRELFEQDGDARGALAALDELARLARERLGDPQRALDYLERAAALAGEVDDAAKRGELANAMGILAWRLGKFEMALAHYEHARANYRARGLRAHEGFILNSIGVTLAKIGRTDEALAVLHEALPLHRDYQQPLFEGHALAAMGDIQRDSGDYEQAERSYSASLALRTTIADQRGEGWMHHALAQVALAQGNRDSVRLRLDAARAVADALSDDELRQAIAACERELLPSAQPAEAAAAGEDGRARRPDSISDA</sequence>
<keyword evidence="3" id="KW-0802">TPR repeat</keyword>
<dbReference type="SUPFAM" id="SSF48452">
    <property type="entry name" value="TPR-like"/>
    <property type="match status" value="2"/>
</dbReference>
<dbReference type="SMART" id="SM00044">
    <property type="entry name" value="CYCc"/>
    <property type="match status" value="1"/>
</dbReference>
<dbReference type="Gene3D" id="3.40.50.300">
    <property type="entry name" value="P-loop containing nucleotide triphosphate hydrolases"/>
    <property type="match status" value="1"/>
</dbReference>
<dbReference type="Gene3D" id="1.25.40.10">
    <property type="entry name" value="Tetratricopeptide repeat domain"/>
    <property type="match status" value="2"/>
</dbReference>
<dbReference type="eggNOG" id="COG0457">
    <property type="taxonomic scope" value="Bacteria"/>
</dbReference>
<dbReference type="PANTHER" id="PTHR16305">
    <property type="entry name" value="TESTICULAR SOLUBLE ADENYLYL CYCLASE"/>
    <property type="match status" value="1"/>
</dbReference>
<dbReference type="InterPro" id="IPR019734">
    <property type="entry name" value="TPR_rpt"/>
</dbReference>
<dbReference type="InterPro" id="IPR041664">
    <property type="entry name" value="AAA_16"/>
</dbReference>
<evidence type="ECO:0000256" key="2">
    <source>
        <dbReference type="ARBA" id="ARBA00022840"/>
    </source>
</evidence>
<organism evidence="6 7">
    <name type="scientific">Haliangium ochraceum (strain DSM 14365 / JCM 11303 / SMP-2)</name>
    <dbReference type="NCBI Taxonomy" id="502025"/>
    <lineage>
        <taxon>Bacteria</taxon>
        <taxon>Pseudomonadati</taxon>
        <taxon>Myxococcota</taxon>
        <taxon>Polyangia</taxon>
        <taxon>Haliangiales</taxon>
        <taxon>Kofleriaceae</taxon>
        <taxon>Haliangium</taxon>
    </lineage>
</organism>
<feature type="repeat" description="TPR" evidence="3">
    <location>
        <begin position="853"/>
        <end position="886"/>
    </location>
</feature>
<dbReference type="GO" id="GO:0005737">
    <property type="term" value="C:cytoplasm"/>
    <property type="evidence" value="ECO:0007669"/>
    <property type="project" value="TreeGrafter"/>
</dbReference>
<protein>
    <submittedName>
        <fullName evidence="6">Adenylate/guanylate cyclase with TPR repeats</fullName>
    </submittedName>
</protein>
<dbReference type="eggNOG" id="COG2114">
    <property type="taxonomic scope" value="Bacteria"/>
</dbReference>
<dbReference type="HOGENOM" id="CLU_004435_3_1_7"/>
<dbReference type="SMART" id="SM00382">
    <property type="entry name" value="AAA"/>
    <property type="match status" value="1"/>
</dbReference>
<gene>
    <name evidence="6" type="ordered locus">Hoch_0405</name>
</gene>
<dbReference type="GO" id="GO:0035556">
    <property type="term" value="P:intracellular signal transduction"/>
    <property type="evidence" value="ECO:0007669"/>
    <property type="project" value="InterPro"/>
</dbReference>
<name>D0LJ17_HALO1</name>
<evidence type="ECO:0000259" key="5">
    <source>
        <dbReference type="PROSITE" id="PS50125"/>
    </source>
</evidence>
<feature type="domain" description="Guanylate cyclase" evidence="5">
    <location>
        <begin position="70"/>
        <end position="201"/>
    </location>
</feature>
<feature type="region of interest" description="Disordered" evidence="4">
    <location>
        <begin position="1267"/>
        <end position="1291"/>
    </location>
</feature>
<dbReference type="Proteomes" id="UP000001880">
    <property type="component" value="Chromosome"/>
</dbReference>
<dbReference type="EMBL" id="CP001804">
    <property type="protein sequence ID" value="ACY13046.1"/>
    <property type="molecule type" value="Genomic_DNA"/>
</dbReference>
<dbReference type="Pfam" id="PF13176">
    <property type="entry name" value="TPR_7"/>
    <property type="match status" value="1"/>
</dbReference>
<evidence type="ECO:0000256" key="4">
    <source>
        <dbReference type="SAM" id="MobiDB-lite"/>
    </source>
</evidence>
<dbReference type="InterPro" id="IPR027417">
    <property type="entry name" value="P-loop_NTPase"/>
</dbReference>
<dbReference type="InterPro" id="IPR011990">
    <property type="entry name" value="TPR-like_helical_dom_sf"/>
</dbReference>
<dbReference type="PROSITE" id="PS50005">
    <property type="entry name" value="TPR"/>
    <property type="match status" value="1"/>
</dbReference>
<dbReference type="eggNOG" id="COG3899">
    <property type="taxonomic scope" value="Bacteria"/>
</dbReference>
<dbReference type="GO" id="GO:0005524">
    <property type="term" value="F:ATP binding"/>
    <property type="evidence" value="ECO:0007669"/>
    <property type="project" value="UniProtKB-KW"/>
</dbReference>
<keyword evidence="2" id="KW-0067">ATP-binding</keyword>
<dbReference type="PANTHER" id="PTHR16305:SF28">
    <property type="entry name" value="GUANYLATE CYCLASE DOMAIN-CONTAINING PROTEIN"/>
    <property type="match status" value="1"/>
</dbReference>
<evidence type="ECO:0000313" key="7">
    <source>
        <dbReference type="Proteomes" id="UP000001880"/>
    </source>
</evidence>
<dbReference type="InterPro" id="IPR029787">
    <property type="entry name" value="Nucleotide_cyclase"/>
</dbReference>
<dbReference type="KEGG" id="hoh:Hoch_0405"/>
<dbReference type="CDD" id="cd07302">
    <property type="entry name" value="CHD"/>
    <property type="match status" value="1"/>
</dbReference>
<accession>D0LJ17</accession>
<dbReference type="SUPFAM" id="SSF55073">
    <property type="entry name" value="Nucleotide cyclase"/>
    <property type="match status" value="1"/>
</dbReference>
<dbReference type="Pfam" id="PF12773">
    <property type="entry name" value="DZR"/>
    <property type="match status" value="1"/>
</dbReference>
<dbReference type="GO" id="GO:0004016">
    <property type="term" value="F:adenylate cyclase activity"/>
    <property type="evidence" value="ECO:0007669"/>
    <property type="project" value="TreeGrafter"/>
</dbReference>
<evidence type="ECO:0000256" key="1">
    <source>
        <dbReference type="ARBA" id="ARBA00022741"/>
    </source>
</evidence>
<dbReference type="STRING" id="502025.Hoch_0405"/>
<dbReference type="Pfam" id="PF00211">
    <property type="entry name" value="Guanylate_cyc"/>
    <property type="match status" value="1"/>
</dbReference>
<dbReference type="InterPro" id="IPR001054">
    <property type="entry name" value="A/G_cyclase"/>
</dbReference>
<dbReference type="SUPFAM" id="SSF52540">
    <property type="entry name" value="P-loop containing nucleoside triphosphate hydrolases"/>
    <property type="match status" value="1"/>
</dbReference>
<keyword evidence="7" id="KW-1185">Reference proteome</keyword>
<dbReference type="InterPro" id="IPR003593">
    <property type="entry name" value="AAA+_ATPase"/>
</dbReference>
<dbReference type="PROSITE" id="PS50125">
    <property type="entry name" value="GUANYLATE_CYCLASE_2"/>
    <property type="match status" value="1"/>
</dbReference>
<dbReference type="OrthoDB" id="222290at2"/>
<reference evidence="6 7" key="1">
    <citation type="journal article" date="2010" name="Stand. Genomic Sci.">
        <title>Complete genome sequence of Haliangium ochraceum type strain (SMP-2).</title>
        <authorList>
            <consortium name="US DOE Joint Genome Institute (JGI-PGF)"/>
            <person name="Ivanova N."/>
            <person name="Daum C."/>
            <person name="Lang E."/>
            <person name="Abt B."/>
            <person name="Kopitz M."/>
            <person name="Saunders E."/>
            <person name="Lapidus A."/>
            <person name="Lucas S."/>
            <person name="Glavina Del Rio T."/>
            <person name="Nolan M."/>
            <person name="Tice H."/>
            <person name="Copeland A."/>
            <person name="Cheng J.F."/>
            <person name="Chen F."/>
            <person name="Bruce D."/>
            <person name="Goodwin L."/>
            <person name="Pitluck S."/>
            <person name="Mavromatis K."/>
            <person name="Pati A."/>
            <person name="Mikhailova N."/>
            <person name="Chen A."/>
            <person name="Palaniappan K."/>
            <person name="Land M."/>
            <person name="Hauser L."/>
            <person name="Chang Y.J."/>
            <person name="Jeffries C.D."/>
            <person name="Detter J.C."/>
            <person name="Brettin T."/>
            <person name="Rohde M."/>
            <person name="Goker M."/>
            <person name="Bristow J."/>
            <person name="Markowitz V."/>
            <person name="Eisen J.A."/>
            <person name="Hugenholtz P."/>
            <person name="Kyrpides N.C."/>
            <person name="Klenk H.P."/>
        </authorList>
    </citation>
    <scope>NUCLEOTIDE SEQUENCE [LARGE SCALE GENOMIC DNA]</scope>
    <source>
        <strain evidence="7">DSM 14365 / CIP 107738 / JCM 11303 / AJ 13395 / SMP-2</strain>
    </source>
</reference>
<feature type="compositionally biased region" description="Basic and acidic residues" evidence="4">
    <location>
        <begin position="1278"/>
        <end position="1291"/>
    </location>
</feature>
<dbReference type="Pfam" id="PF13191">
    <property type="entry name" value="AAA_16"/>
    <property type="match status" value="1"/>
</dbReference>
<dbReference type="InterPro" id="IPR025874">
    <property type="entry name" value="DZR"/>
</dbReference>
<dbReference type="Gene3D" id="3.30.70.1230">
    <property type="entry name" value="Nucleotide cyclase"/>
    <property type="match status" value="1"/>
</dbReference>
<evidence type="ECO:0000256" key="3">
    <source>
        <dbReference type="PROSITE-ProRule" id="PRU00339"/>
    </source>
</evidence>
<keyword evidence="1" id="KW-0547">Nucleotide-binding</keyword>
<dbReference type="SMART" id="SM00028">
    <property type="entry name" value="TPR"/>
    <property type="match status" value="10"/>
</dbReference>
<dbReference type="RefSeq" id="WP_012825673.1">
    <property type="nucleotide sequence ID" value="NC_013440.1"/>
</dbReference>
<evidence type="ECO:0000313" key="6">
    <source>
        <dbReference type="EMBL" id="ACY13046.1"/>
    </source>
</evidence>
<dbReference type="Pfam" id="PF13424">
    <property type="entry name" value="TPR_12"/>
    <property type="match status" value="4"/>
</dbReference>
<dbReference type="GO" id="GO:0009190">
    <property type="term" value="P:cyclic nucleotide biosynthetic process"/>
    <property type="evidence" value="ECO:0007669"/>
    <property type="project" value="InterPro"/>
</dbReference>
<proteinExistence type="predicted"/>